<dbReference type="EMBL" id="SRLO01000789">
    <property type="protein sequence ID" value="TNN46425.1"/>
    <property type="molecule type" value="Genomic_DNA"/>
</dbReference>
<feature type="compositionally biased region" description="Basic residues" evidence="1">
    <location>
        <begin position="56"/>
        <end position="68"/>
    </location>
</feature>
<organism evidence="2 3">
    <name type="scientific">Liparis tanakae</name>
    <name type="common">Tanaka's snailfish</name>
    <dbReference type="NCBI Taxonomy" id="230148"/>
    <lineage>
        <taxon>Eukaryota</taxon>
        <taxon>Metazoa</taxon>
        <taxon>Chordata</taxon>
        <taxon>Craniata</taxon>
        <taxon>Vertebrata</taxon>
        <taxon>Euteleostomi</taxon>
        <taxon>Actinopterygii</taxon>
        <taxon>Neopterygii</taxon>
        <taxon>Teleostei</taxon>
        <taxon>Neoteleostei</taxon>
        <taxon>Acanthomorphata</taxon>
        <taxon>Eupercaria</taxon>
        <taxon>Perciformes</taxon>
        <taxon>Cottioidei</taxon>
        <taxon>Cottales</taxon>
        <taxon>Liparidae</taxon>
        <taxon>Liparis</taxon>
    </lineage>
</organism>
<evidence type="ECO:0000313" key="3">
    <source>
        <dbReference type="Proteomes" id="UP000314294"/>
    </source>
</evidence>
<dbReference type="AlphaFoldDB" id="A0A4Z2G001"/>
<keyword evidence="3" id="KW-1185">Reference proteome</keyword>
<dbReference type="Proteomes" id="UP000314294">
    <property type="component" value="Unassembled WGS sequence"/>
</dbReference>
<proteinExistence type="predicted"/>
<accession>A0A4Z2G001</accession>
<name>A0A4Z2G001_9TELE</name>
<reference evidence="2 3" key="1">
    <citation type="submission" date="2019-03" db="EMBL/GenBank/DDBJ databases">
        <title>First draft genome of Liparis tanakae, snailfish: a comprehensive survey of snailfish specific genes.</title>
        <authorList>
            <person name="Kim W."/>
            <person name="Song I."/>
            <person name="Jeong J.-H."/>
            <person name="Kim D."/>
            <person name="Kim S."/>
            <person name="Ryu S."/>
            <person name="Song J.Y."/>
            <person name="Lee S.K."/>
        </authorList>
    </citation>
    <scope>NUCLEOTIDE SEQUENCE [LARGE SCALE GENOMIC DNA]</scope>
    <source>
        <tissue evidence="2">Muscle</tissue>
    </source>
</reference>
<protein>
    <submittedName>
        <fullName evidence="2">Uncharacterized protein</fullName>
    </submittedName>
</protein>
<evidence type="ECO:0000313" key="2">
    <source>
        <dbReference type="EMBL" id="TNN46425.1"/>
    </source>
</evidence>
<sequence>MIPGLQVGGVDTQRPPWPIGKGRGGGPKAGDGNHEPQSHYAAMRSEPKGTGCGRGPRGKGLGKQKKVHRISTAVETSFLEL</sequence>
<comment type="caution">
    <text evidence="2">The sequence shown here is derived from an EMBL/GenBank/DDBJ whole genome shotgun (WGS) entry which is preliminary data.</text>
</comment>
<evidence type="ECO:0000256" key="1">
    <source>
        <dbReference type="SAM" id="MobiDB-lite"/>
    </source>
</evidence>
<feature type="region of interest" description="Disordered" evidence="1">
    <location>
        <begin position="1"/>
        <end position="68"/>
    </location>
</feature>
<gene>
    <name evidence="2" type="ORF">EYF80_043391</name>
</gene>